<dbReference type="InterPro" id="IPR022385">
    <property type="entry name" value="Rhs_assc_core"/>
</dbReference>
<protein>
    <recommendedName>
        <fullName evidence="2">DUF6443 domain-containing protein</fullName>
    </recommendedName>
</protein>
<evidence type="ECO:0000313" key="4">
    <source>
        <dbReference type="Proteomes" id="UP000186720"/>
    </source>
</evidence>
<dbReference type="NCBIfam" id="TIGR03696">
    <property type="entry name" value="Rhs_assc_core"/>
    <property type="match status" value="1"/>
</dbReference>
<reference evidence="3 4" key="1">
    <citation type="submission" date="2016-11" db="EMBL/GenBank/DDBJ databases">
        <title>Whole Genome Sequencing of Mucilaginibacter polytrichastri RG4-7(T) isolated from the moss sample.</title>
        <authorList>
            <person name="Li Y."/>
        </authorList>
    </citation>
    <scope>NUCLEOTIDE SEQUENCE [LARGE SCALE GENOMIC DNA]</scope>
    <source>
        <strain evidence="3 4">RG4-7</strain>
    </source>
</reference>
<keyword evidence="1" id="KW-0472">Membrane</keyword>
<evidence type="ECO:0000313" key="3">
    <source>
        <dbReference type="EMBL" id="OKS84902.1"/>
    </source>
</evidence>
<feature type="domain" description="DUF6443" evidence="2">
    <location>
        <begin position="108"/>
        <end position="235"/>
    </location>
</feature>
<proteinExistence type="predicted"/>
<keyword evidence="1" id="KW-0812">Transmembrane</keyword>
<name>A0A1Q5ZT02_9SPHI</name>
<dbReference type="AlphaFoldDB" id="A0A1Q5ZT02"/>
<sequence length="1112" mass="123181">MKKQSNNHKQGVNVTSCLAIILAFILLLINNDAICQTTRTFHDTTITTSKTYSYNTILIQPNTVITPAAGQSIVFQALPSGCSPLNTVIRKSQNYILTSVPRQENYVPGQPGYTTCQLMQTVQFIDGLGRPLQTVQVKGNPNASRDLVQPFAYDAYGREAVKYLPYSAAVTDSTFKPSAIGDQASFYGTPPIGVVTTSFPFSKTIFEPSPLNRITEQGAPGTAWQPGATPANDHTVRLAYGSNDGTTYWAKQYDVTIDGSGNRILSTSKNYDANSLFVTITANENYTGSGRENTTEEYKDKEGHVVLKRTFNLNTATNAHETLSTYYAYDDLGNLAFVLPPGAGPDGGLSSAANQTTLDNYCYQYRYDSRNRLSQKKLPGKKDWEYMVYNKLDQVVATQDAKLRLSNQWLFSKYDAFGRVIITGVWDNGNVAINPADLQTAINANANLYESRTPGNYYTAAAFPSTWISTMTINYYDDYTFPDLPAGYSAPSGSSTATTGLLTGTKTWVLNTAGQMLWTVAYYDDKGRNTSTYNQHYLGGTVNNGNYDLITNTYDFTSEVTASTRLHYTNGSLALTVANTYAYDHMGRKTQTHEQINGGTNVLLSQIDYNDIGQVMTKHLGNDLQKISYTYNERGWLRTVGTNGNLFSLDLRYDQPDGTTTVPQFNGNISQMGYLTTKVATPGIRTFTYTYDALNRLTIAGFAGGTTADALNEQISYDLMGNITQLTRSGSGAGTLNYTNYTGNQLNTVTGYSPRSYSYDPNGNATSDGQGKVISYNLLNLPQNVTQGTTTLAMYTYDATGQKLRNTGSDGSWDYINGIVYKNGAIAFINTEEGRIANNNGTYNYEYNLQDHLGNNRVSIDQFNGTARILQEDEYYSFGLRKSNYFHDNRYLYNGKEVQTDLANQYDYGARFYDPVIGRFGTIDPMADDFEHLSPYNYGMNNPISTIDPDGMEAENIIGDGASKESEKPKPKPKAPELKPVTLQEVVIKGVRNSLAPVGTFFIEHSNAVPKWLLAIDTFVQELPIVNAAVDVVTAGFVLNDLTKDRHIKKAHKYSGLTGSQIISKFKKGKIREVFPEQYNDETWENIEKEANRGIKEARTARKLLNDNRFNK</sequence>
<dbReference type="InterPro" id="IPR045619">
    <property type="entry name" value="DUF6443"/>
</dbReference>
<organism evidence="3 4">
    <name type="scientific">Mucilaginibacter polytrichastri</name>
    <dbReference type="NCBI Taxonomy" id="1302689"/>
    <lineage>
        <taxon>Bacteria</taxon>
        <taxon>Pseudomonadati</taxon>
        <taxon>Bacteroidota</taxon>
        <taxon>Sphingobacteriia</taxon>
        <taxon>Sphingobacteriales</taxon>
        <taxon>Sphingobacteriaceae</taxon>
        <taxon>Mucilaginibacter</taxon>
    </lineage>
</organism>
<keyword evidence="4" id="KW-1185">Reference proteome</keyword>
<dbReference type="PANTHER" id="PTHR32305">
    <property type="match status" value="1"/>
</dbReference>
<dbReference type="InterPro" id="IPR050708">
    <property type="entry name" value="T6SS_VgrG/RHS"/>
</dbReference>
<feature type="transmembrane region" description="Helical" evidence="1">
    <location>
        <begin position="12"/>
        <end position="29"/>
    </location>
</feature>
<dbReference type="Proteomes" id="UP000186720">
    <property type="component" value="Unassembled WGS sequence"/>
</dbReference>
<dbReference type="EMBL" id="MPPL01000001">
    <property type="protein sequence ID" value="OKS84902.1"/>
    <property type="molecule type" value="Genomic_DNA"/>
</dbReference>
<dbReference type="RefSeq" id="WP_074487647.1">
    <property type="nucleotide sequence ID" value="NZ_FPAM01000001.1"/>
</dbReference>
<gene>
    <name evidence="3" type="ORF">RG47T_0340</name>
</gene>
<dbReference type="Gene3D" id="2.180.10.10">
    <property type="entry name" value="RHS repeat-associated core"/>
    <property type="match status" value="1"/>
</dbReference>
<dbReference type="OrthoDB" id="1191296at2"/>
<dbReference type="Pfam" id="PF20041">
    <property type="entry name" value="DUF6443"/>
    <property type="match status" value="1"/>
</dbReference>
<dbReference type="PANTHER" id="PTHR32305:SF15">
    <property type="entry name" value="PROTEIN RHSA-RELATED"/>
    <property type="match status" value="1"/>
</dbReference>
<evidence type="ECO:0000259" key="2">
    <source>
        <dbReference type="Pfam" id="PF20041"/>
    </source>
</evidence>
<keyword evidence="1" id="KW-1133">Transmembrane helix</keyword>
<evidence type="ECO:0000256" key="1">
    <source>
        <dbReference type="SAM" id="Phobius"/>
    </source>
</evidence>
<dbReference type="STRING" id="1302689.RG47T_0340"/>
<comment type="caution">
    <text evidence="3">The sequence shown here is derived from an EMBL/GenBank/DDBJ whole genome shotgun (WGS) entry which is preliminary data.</text>
</comment>
<accession>A0A1Q5ZT02</accession>